<dbReference type="Proteomes" id="UP000070377">
    <property type="component" value="Unassembled WGS sequence"/>
</dbReference>
<organism evidence="2 3">
    <name type="scientific">Streptococcus cristatus</name>
    <dbReference type="NCBI Taxonomy" id="45634"/>
    <lineage>
        <taxon>Bacteria</taxon>
        <taxon>Bacillati</taxon>
        <taxon>Bacillota</taxon>
        <taxon>Bacilli</taxon>
        <taxon>Lactobacillales</taxon>
        <taxon>Streptococcaceae</taxon>
        <taxon>Streptococcus</taxon>
    </lineage>
</organism>
<dbReference type="RefSeq" id="WP_061422616.1">
    <property type="nucleotide sequence ID" value="NZ_KQ969062.1"/>
</dbReference>
<protein>
    <recommendedName>
        <fullName evidence="1">DUF7296 domain-containing protein</fullName>
    </recommendedName>
</protein>
<dbReference type="Pfam" id="PF23969">
    <property type="entry name" value="DUF7296"/>
    <property type="match status" value="1"/>
</dbReference>
<dbReference type="AlphaFoldDB" id="A0A139N2M4"/>
<evidence type="ECO:0000313" key="3">
    <source>
        <dbReference type="Proteomes" id="UP000070377"/>
    </source>
</evidence>
<feature type="domain" description="DUF7296" evidence="1">
    <location>
        <begin position="1"/>
        <end position="108"/>
    </location>
</feature>
<name>A0A139N2M4_STRCR</name>
<evidence type="ECO:0000313" key="2">
    <source>
        <dbReference type="EMBL" id="KXT69981.1"/>
    </source>
</evidence>
<proteinExistence type="predicted"/>
<gene>
    <name evidence="2" type="ORF">SCRDD08_00920</name>
</gene>
<dbReference type="EMBL" id="LQRD01000033">
    <property type="protein sequence ID" value="KXT69981.1"/>
    <property type="molecule type" value="Genomic_DNA"/>
</dbReference>
<comment type="caution">
    <text evidence="2">The sequence shown here is derived from an EMBL/GenBank/DDBJ whole genome shotgun (WGS) entry which is preliminary data.</text>
</comment>
<sequence length="113" mass="13351">MTFYVYRQNNSGGYFVKDENVNIHVIVEADTEEQANEKFDEILDGDSKYTTYCTCCGERWYGVDEIYETVEISDSLVEELKQHRYYSEAILYAADGTKKKILWLVYGMYEYLQ</sequence>
<dbReference type="STRING" id="45634.SCRDD08_00920"/>
<dbReference type="InterPro" id="IPR055720">
    <property type="entry name" value="DUF7296"/>
</dbReference>
<reference evidence="2 3" key="1">
    <citation type="submission" date="2016-01" db="EMBL/GenBank/DDBJ databases">
        <title>Highly variable Streptococcus oralis are common among viridans streptococci isolated from primates.</title>
        <authorList>
            <person name="Denapaite D."/>
            <person name="Rieger M."/>
            <person name="Koendgen S."/>
            <person name="Brueckner R."/>
            <person name="Ochigava I."/>
            <person name="Kappeler P."/>
            <person name="Maetz-Rensing K."/>
            <person name="Leendertz F."/>
            <person name="Hakenbeck R."/>
        </authorList>
    </citation>
    <scope>NUCLEOTIDE SEQUENCE [LARGE SCALE GENOMIC DNA]</scope>
    <source>
        <strain evidence="2 3">DD08</strain>
    </source>
</reference>
<evidence type="ECO:0000259" key="1">
    <source>
        <dbReference type="Pfam" id="PF23969"/>
    </source>
</evidence>
<dbReference type="PATRIC" id="fig|45634.12.peg.957"/>
<accession>A0A139N2M4</accession>